<dbReference type="EMBL" id="HBGH01010428">
    <property type="protein sequence ID" value="CAD9233670.1"/>
    <property type="molecule type" value="Transcribed_RNA"/>
</dbReference>
<dbReference type="FunFam" id="1.10.510.10:FF:000571">
    <property type="entry name" value="Maternal embryonic leucine zipper kinase"/>
    <property type="match status" value="1"/>
</dbReference>
<evidence type="ECO:0000256" key="3">
    <source>
        <dbReference type="ARBA" id="ARBA00022679"/>
    </source>
</evidence>
<proteinExistence type="inferred from homology"/>
<dbReference type="PIRSF" id="PIRSF000654">
    <property type="entry name" value="Integrin-linked_kinase"/>
    <property type="match status" value="1"/>
</dbReference>
<dbReference type="PANTHER" id="PTHR43895:SF32">
    <property type="entry name" value="SERINE_THREONINE-PROTEIN KINASE CHK1"/>
    <property type="match status" value="1"/>
</dbReference>
<evidence type="ECO:0000256" key="4">
    <source>
        <dbReference type="ARBA" id="ARBA00022741"/>
    </source>
</evidence>
<sequence>MAPRVGEYWLREKLGSGAFSEVRAAEHVLSGEQMAVKIINRSRIEPGSRAHKFVKSEIEILRALNHPNIVHIHRVIRSTKNLYIIMDKLTGGDLFDKVISFPSSRLDENTARSYSKQLADALLFLHKHGVYHRDVKPENVLLDQFGGLKLADLGMCATAFPDKLALPKVEPLLHDRVGTSSYIAPEVLRGQPYLGSLADVWSFGIVIFVMVKGRFPFSSKNYDAIYRRILARTPVDIGAEFSAELRDLVRAMLLPDPNQRITMTEVVEHPWLSSETNKGTNNLPRSGT</sequence>
<accession>A0A6T6C1L9</accession>
<evidence type="ECO:0000256" key="1">
    <source>
        <dbReference type="ARBA" id="ARBA00012513"/>
    </source>
</evidence>
<dbReference type="GO" id="GO:0005524">
    <property type="term" value="F:ATP binding"/>
    <property type="evidence" value="ECO:0007669"/>
    <property type="project" value="UniProtKB-UniRule"/>
</dbReference>
<name>A0A6T6C1L9_9RHOD</name>
<keyword evidence="5" id="KW-0418">Kinase</keyword>
<evidence type="ECO:0000256" key="6">
    <source>
        <dbReference type="ARBA" id="ARBA00022840"/>
    </source>
</evidence>
<dbReference type="PANTHER" id="PTHR43895">
    <property type="entry name" value="CALCIUM/CALMODULIN-DEPENDENT PROTEIN KINASE KINASE-RELATED"/>
    <property type="match status" value="1"/>
</dbReference>
<evidence type="ECO:0000256" key="5">
    <source>
        <dbReference type="ARBA" id="ARBA00022777"/>
    </source>
</evidence>
<dbReference type="Pfam" id="PF00069">
    <property type="entry name" value="Pkinase"/>
    <property type="match status" value="1"/>
</dbReference>
<keyword evidence="6 9" id="KW-0067">ATP-binding</keyword>
<keyword evidence="2 10" id="KW-0723">Serine/threonine-protein kinase</keyword>
<dbReference type="FunFam" id="3.30.200.20:FF:000003">
    <property type="entry name" value="Non-specific serine/threonine protein kinase"/>
    <property type="match status" value="1"/>
</dbReference>
<evidence type="ECO:0000256" key="10">
    <source>
        <dbReference type="RuleBase" id="RU000304"/>
    </source>
</evidence>
<evidence type="ECO:0000313" key="12">
    <source>
        <dbReference type="EMBL" id="CAD9233670.1"/>
    </source>
</evidence>
<evidence type="ECO:0000259" key="11">
    <source>
        <dbReference type="PROSITE" id="PS50011"/>
    </source>
</evidence>
<comment type="similarity">
    <text evidence="10">Belongs to the protein kinase superfamily.</text>
</comment>
<dbReference type="InterPro" id="IPR011009">
    <property type="entry name" value="Kinase-like_dom_sf"/>
</dbReference>
<comment type="catalytic activity">
    <reaction evidence="8">
        <text>L-seryl-[protein] + ATP = O-phospho-L-seryl-[protein] + ADP + H(+)</text>
        <dbReference type="Rhea" id="RHEA:17989"/>
        <dbReference type="Rhea" id="RHEA-COMP:9863"/>
        <dbReference type="Rhea" id="RHEA-COMP:11604"/>
        <dbReference type="ChEBI" id="CHEBI:15378"/>
        <dbReference type="ChEBI" id="CHEBI:29999"/>
        <dbReference type="ChEBI" id="CHEBI:30616"/>
        <dbReference type="ChEBI" id="CHEBI:83421"/>
        <dbReference type="ChEBI" id="CHEBI:456216"/>
        <dbReference type="EC" id="2.7.11.1"/>
    </reaction>
</comment>
<dbReference type="GO" id="GO:0004674">
    <property type="term" value="F:protein serine/threonine kinase activity"/>
    <property type="evidence" value="ECO:0007669"/>
    <property type="project" value="UniProtKB-KW"/>
</dbReference>
<evidence type="ECO:0000256" key="9">
    <source>
        <dbReference type="PROSITE-ProRule" id="PRU10141"/>
    </source>
</evidence>
<protein>
    <recommendedName>
        <fullName evidence="1">non-specific serine/threonine protein kinase</fullName>
        <ecNumber evidence="1">2.7.11.1</ecNumber>
    </recommendedName>
</protein>
<dbReference type="GO" id="GO:0007165">
    <property type="term" value="P:signal transduction"/>
    <property type="evidence" value="ECO:0007669"/>
    <property type="project" value="TreeGrafter"/>
</dbReference>
<evidence type="ECO:0000256" key="8">
    <source>
        <dbReference type="ARBA" id="ARBA00048679"/>
    </source>
</evidence>
<dbReference type="PROSITE" id="PS00108">
    <property type="entry name" value="PROTEIN_KINASE_ST"/>
    <property type="match status" value="1"/>
</dbReference>
<dbReference type="PROSITE" id="PS00107">
    <property type="entry name" value="PROTEIN_KINASE_ATP"/>
    <property type="match status" value="1"/>
</dbReference>
<dbReference type="AlphaFoldDB" id="A0A6T6C1L9"/>
<dbReference type="InterPro" id="IPR000719">
    <property type="entry name" value="Prot_kinase_dom"/>
</dbReference>
<feature type="domain" description="Protein kinase" evidence="11">
    <location>
        <begin position="8"/>
        <end position="272"/>
    </location>
</feature>
<organism evidence="13">
    <name type="scientific">Compsopogon caeruleus</name>
    <dbReference type="NCBI Taxonomy" id="31354"/>
    <lineage>
        <taxon>Eukaryota</taxon>
        <taxon>Rhodophyta</taxon>
        <taxon>Compsopogonophyceae</taxon>
        <taxon>Compsopogonales</taxon>
        <taxon>Compsopogonaceae</taxon>
        <taxon>Compsopogon</taxon>
    </lineage>
</organism>
<gene>
    <name evidence="12" type="ORF">CCAE0312_LOCUS5756</name>
    <name evidence="13" type="ORF">CCAE0312_LOCUS5757</name>
</gene>
<dbReference type="EC" id="2.7.11.1" evidence="1"/>
<evidence type="ECO:0000313" key="13">
    <source>
        <dbReference type="EMBL" id="CAD9233671.1"/>
    </source>
</evidence>
<dbReference type="EMBL" id="HBGH01010429">
    <property type="protein sequence ID" value="CAD9233671.1"/>
    <property type="molecule type" value="Transcribed_RNA"/>
</dbReference>
<evidence type="ECO:0000256" key="7">
    <source>
        <dbReference type="ARBA" id="ARBA00047899"/>
    </source>
</evidence>
<dbReference type="SUPFAM" id="SSF56112">
    <property type="entry name" value="Protein kinase-like (PK-like)"/>
    <property type="match status" value="1"/>
</dbReference>
<feature type="binding site" evidence="9">
    <location>
        <position position="37"/>
    </location>
    <ligand>
        <name>ATP</name>
        <dbReference type="ChEBI" id="CHEBI:30616"/>
    </ligand>
</feature>
<dbReference type="Gene3D" id="1.10.510.10">
    <property type="entry name" value="Transferase(Phosphotransferase) domain 1"/>
    <property type="match status" value="1"/>
</dbReference>
<reference evidence="13" key="1">
    <citation type="submission" date="2021-01" db="EMBL/GenBank/DDBJ databases">
        <authorList>
            <person name="Corre E."/>
            <person name="Pelletier E."/>
            <person name="Niang G."/>
            <person name="Scheremetjew M."/>
            <person name="Finn R."/>
            <person name="Kale V."/>
            <person name="Holt S."/>
            <person name="Cochrane G."/>
            <person name="Meng A."/>
            <person name="Brown T."/>
            <person name="Cohen L."/>
        </authorList>
    </citation>
    <scope>NUCLEOTIDE SEQUENCE</scope>
    <source>
        <strain evidence="13">SAG 36.94</strain>
    </source>
</reference>
<keyword evidence="3" id="KW-0808">Transferase</keyword>
<keyword evidence="4 9" id="KW-0547">Nucleotide-binding</keyword>
<evidence type="ECO:0000256" key="2">
    <source>
        <dbReference type="ARBA" id="ARBA00022527"/>
    </source>
</evidence>
<dbReference type="InterPro" id="IPR008271">
    <property type="entry name" value="Ser/Thr_kinase_AS"/>
</dbReference>
<dbReference type="SMART" id="SM00220">
    <property type="entry name" value="S_TKc"/>
    <property type="match status" value="1"/>
</dbReference>
<dbReference type="InterPro" id="IPR017441">
    <property type="entry name" value="Protein_kinase_ATP_BS"/>
</dbReference>
<comment type="catalytic activity">
    <reaction evidence="7">
        <text>L-threonyl-[protein] + ATP = O-phospho-L-threonyl-[protein] + ADP + H(+)</text>
        <dbReference type="Rhea" id="RHEA:46608"/>
        <dbReference type="Rhea" id="RHEA-COMP:11060"/>
        <dbReference type="Rhea" id="RHEA-COMP:11605"/>
        <dbReference type="ChEBI" id="CHEBI:15378"/>
        <dbReference type="ChEBI" id="CHEBI:30013"/>
        <dbReference type="ChEBI" id="CHEBI:30616"/>
        <dbReference type="ChEBI" id="CHEBI:61977"/>
        <dbReference type="ChEBI" id="CHEBI:456216"/>
        <dbReference type="EC" id="2.7.11.1"/>
    </reaction>
</comment>
<dbReference type="PROSITE" id="PS50011">
    <property type="entry name" value="PROTEIN_KINASE_DOM"/>
    <property type="match status" value="1"/>
</dbReference>